<reference evidence="2 3" key="1">
    <citation type="journal article" date="2017" name="Int. J. Parasitol.">
        <title>The genome of the protozoan parasite Cystoisospora suis and a reverse vaccinology approach to identify vaccine candidates.</title>
        <authorList>
            <person name="Palmieri N."/>
            <person name="Shrestha A."/>
            <person name="Ruttkowski B."/>
            <person name="Beck T."/>
            <person name="Vogl C."/>
            <person name="Tomley F."/>
            <person name="Blake D.P."/>
            <person name="Joachim A."/>
        </authorList>
    </citation>
    <scope>NUCLEOTIDE SEQUENCE [LARGE SCALE GENOMIC DNA]</scope>
    <source>
        <strain evidence="2 3">Wien I</strain>
    </source>
</reference>
<keyword evidence="3" id="KW-1185">Reference proteome</keyword>
<gene>
    <name evidence="2" type="ORF">CSUI_010003</name>
</gene>
<name>A0A2C6KIG1_9APIC</name>
<evidence type="ECO:0000256" key="1">
    <source>
        <dbReference type="SAM" id="Coils"/>
    </source>
</evidence>
<dbReference type="AlphaFoldDB" id="A0A2C6KIG1"/>
<organism evidence="2 3">
    <name type="scientific">Cystoisospora suis</name>
    <dbReference type="NCBI Taxonomy" id="483139"/>
    <lineage>
        <taxon>Eukaryota</taxon>
        <taxon>Sar</taxon>
        <taxon>Alveolata</taxon>
        <taxon>Apicomplexa</taxon>
        <taxon>Conoidasida</taxon>
        <taxon>Coccidia</taxon>
        <taxon>Eucoccidiorida</taxon>
        <taxon>Eimeriorina</taxon>
        <taxon>Sarcocystidae</taxon>
        <taxon>Cystoisospora</taxon>
    </lineage>
</organism>
<accession>A0A2C6KIG1</accession>
<evidence type="ECO:0000313" key="3">
    <source>
        <dbReference type="Proteomes" id="UP000221165"/>
    </source>
</evidence>
<proteinExistence type="predicted"/>
<feature type="coiled-coil region" evidence="1">
    <location>
        <begin position="59"/>
        <end position="126"/>
    </location>
</feature>
<sequence length="130" mass="14660">MHQQLQAQLETRSGKLVLLETKLQEKEIEYQGTIAKLSSQVESLEIDLAASTSPLLAQLAAAEQQAAAAREETARAVSDMRLRIQAESDALRNRFEKEKEELRSLLEEENKKISKKDKEIQALRQLLGES</sequence>
<dbReference type="VEuPathDB" id="ToxoDB:CSUI_010003"/>
<feature type="non-terminal residue" evidence="2">
    <location>
        <position position="130"/>
    </location>
</feature>
<dbReference type="RefSeq" id="XP_067917914.1">
    <property type="nucleotide sequence ID" value="XM_068070110.1"/>
</dbReference>
<protein>
    <submittedName>
        <fullName evidence="2">Tpr mlp1 mlp2-like</fullName>
    </submittedName>
</protein>
<dbReference type="EMBL" id="MIGC01006511">
    <property type="protein sequence ID" value="PHJ16184.1"/>
    <property type="molecule type" value="Genomic_DNA"/>
</dbReference>
<dbReference type="GeneID" id="94433321"/>
<evidence type="ECO:0000313" key="2">
    <source>
        <dbReference type="EMBL" id="PHJ16184.1"/>
    </source>
</evidence>
<dbReference type="Proteomes" id="UP000221165">
    <property type="component" value="Unassembled WGS sequence"/>
</dbReference>
<comment type="caution">
    <text evidence="2">The sequence shown here is derived from an EMBL/GenBank/DDBJ whole genome shotgun (WGS) entry which is preliminary data.</text>
</comment>
<keyword evidence="1" id="KW-0175">Coiled coil</keyword>